<feature type="transmembrane region" description="Helical" evidence="6">
    <location>
        <begin position="49"/>
        <end position="66"/>
    </location>
</feature>
<evidence type="ECO:0000256" key="3">
    <source>
        <dbReference type="ARBA" id="ARBA00022960"/>
    </source>
</evidence>
<dbReference type="GO" id="GO:0032153">
    <property type="term" value="C:cell division site"/>
    <property type="evidence" value="ECO:0007669"/>
    <property type="project" value="TreeGrafter"/>
</dbReference>
<dbReference type="EMBL" id="VSSQ01000017">
    <property type="protein sequence ID" value="MPL62315.1"/>
    <property type="molecule type" value="Genomic_DNA"/>
</dbReference>
<evidence type="ECO:0000256" key="6">
    <source>
        <dbReference type="SAM" id="Phobius"/>
    </source>
</evidence>
<evidence type="ECO:0000256" key="4">
    <source>
        <dbReference type="ARBA" id="ARBA00022989"/>
    </source>
</evidence>
<evidence type="ECO:0000256" key="2">
    <source>
        <dbReference type="ARBA" id="ARBA00022692"/>
    </source>
</evidence>
<protein>
    <submittedName>
        <fullName evidence="7">Peptidoglycan glycosyltransferase MrdB</fullName>
        <ecNumber evidence="7">2.4.1.129</ecNumber>
    </submittedName>
</protein>
<feature type="transmembrane region" description="Helical" evidence="6">
    <location>
        <begin position="168"/>
        <end position="185"/>
    </location>
</feature>
<dbReference type="GO" id="GO:0008360">
    <property type="term" value="P:regulation of cell shape"/>
    <property type="evidence" value="ECO:0007669"/>
    <property type="project" value="UniProtKB-KW"/>
</dbReference>
<keyword evidence="4 6" id="KW-1133">Transmembrane helix</keyword>
<feature type="transmembrane region" description="Helical" evidence="6">
    <location>
        <begin position="190"/>
        <end position="210"/>
    </location>
</feature>
<dbReference type="GO" id="GO:0005886">
    <property type="term" value="C:plasma membrane"/>
    <property type="evidence" value="ECO:0007669"/>
    <property type="project" value="TreeGrafter"/>
</dbReference>
<reference evidence="7" key="1">
    <citation type="submission" date="2019-08" db="EMBL/GenBank/DDBJ databases">
        <authorList>
            <person name="Kucharzyk K."/>
            <person name="Murdoch R.W."/>
            <person name="Higgins S."/>
            <person name="Loffler F."/>
        </authorList>
    </citation>
    <scope>NUCLEOTIDE SEQUENCE</scope>
</reference>
<keyword evidence="3" id="KW-0133">Cell shape</keyword>
<gene>
    <name evidence="7" type="primary">mrdB_4</name>
    <name evidence="7" type="ORF">SDC9_07929</name>
</gene>
<sequence>MNVFKKTSKFSSFLEKIKQVDWVIFSCMAILMSFGLLSMTSSELFGGVFWRQLFLIVIALSVYIVFSFFDYRTLKNSYILIGIYGFMILLLALIFVFGYVSKGGNRWFNLGEFFIGPSEPMKVVLILLLAKFFSKRHLAIANVKNILLSLVYLIIPVTLIVLQPDLSTAIVLCVIWFGMLLVSGLSKKHILWFSGIALIAGLLLWNFYLLPYQKNRIITFINPTHDLQGTGWNAYQSIIAVGSGGAFGKGVGYGTQSRLGFLPEHETDFIFASFTEEWGFVGAMIVFTLFSIIIYRLVKKSQKGNSNFETLFILGVCIWLVTQTTFNIGMNIGILPVTGIPLPFMSHGGSHLLAESLALGMCVGMSRYGRTAHPDKFKDEFLGLE</sequence>
<keyword evidence="7" id="KW-0328">Glycosyltransferase</keyword>
<feature type="transmembrane region" description="Helical" evidence="6">
    <location>
        <begin position="145"/>
        <end position="162"/>
    </location>
</feature>
<dbReference type="AlphaFoldDB" id="A0A644T5V7"/>
<evidence type="ECO:0000256" key="5">
    <source>
        <dbReference type="ARBA" id="ARBA00023136"/>
    </source>
</evidence>
<comment type="caution">
    <text evidence="7">The sequence shown here is derived from an EMBL/GenBank/DDBJ whole genome shotgun (WGS) entry which is preliminary data.</text>
</comment>
<feature type="transmembrane region" description="Helical" evidence="6">
    <location>
        <begin position="20"/>
        <end position="37"/>
    </location>
</feature>
<organism evidence="7">
    <name type="scientific">bioreactor metagenome</name>
    <dbReference type="NCBI Taxonomy" id="1076179"/>
    <lineage>
        <taxon>unclassified sequences</taxon>
        <taxon>metagenomes</taxon>
        <taxon>ecological metagenomes</taxon>
    </lineage>
</organism>
<dbReference type="InterPro" id="IPR011923">
    <property type="entry name" value="RodA/MrdB"/>
</dbReference>
<comment type="subcellular location">
    <subcellularLocation>
        <location evidence="1">Membrane</location>
        <topology evidence="1">Multi-pass membrane protein</topology>
    </subcellularLocation>
</comment>
<keyword evidence="2 6" id="KW-0812">Transmembrane</keyword>
<evidence type="ECO:0000313" key="7">
    <source>
        <dbReference type="EMBL" id="MPL62315.1"/>
    </source>
</evidence>
<dbReference type="InterPro" id="IPR001182">
    <property type="entry name" value="FtsW/RodA"/>
</dbReference>
<keyword evidence="7" id="KW-0808">Transferase</keyword>
<dbReference type="GO" id="GO:0051301">
    <property type="term" value="P:cell division"/>
    <property type="evidence" value="ECO:0007669"/>
    <property type="project" value="InterPro"/>
</dbReference>
<dbReference type="PANTHER" id="PTHR30474">
    <property type="entry name" value="CELL CYCLE PROTEIN"/>
    <property type="match status" value="1"/>
</dbReference>
<feature type="transmembrane region" description="Helical" evidence="6">
    <location>
        <begin position="310"/>
        <end position="330"/>
    </location>
</feature>
<proteinExistence type="predicted"/>
<dbReference type="GO" id="GO:0015648">
    <property type="term" value="F:lipid-linked peptidoglycan transporter activity"/>
    <property type="evidence" value="ECO:0007669"/>
    <property type="project" value="TreeGrafter"/>
</dbReference>
<dbReference type="GO" id="GO:0016757">
    <property type="term" value="F:glycosyltransferase activity"/>
    <property type="evidence" value="ECO:0007669"/>
    <property type="project" value="UniProtKB-KW"/>
</dbReference>
<dbReference type="Pfam" id="PF01098">
    <property type="entry name" value="FTSW_RODA_SPOVE"/>
    <property type="match status" value="1"/>
</dbReference>
<dbReference type="NCBIfam" id="TIGR02210">
    <property type="entry name" value="rodA_shape"/>
    <property type="match status" value="1"/>
</dbReference>
<feature type="transmembrane region" description="Helical" evidence="6">
    <location>
        <begin position="113"/>
        <end position="133"/>
    </location>
</feature>
<feature type="transmembrane region" description="Helical" evidence="6">
    <location>
        <begin position="278"/>
        <end position="298"/>
    </location>
</feature>
<dbReference type="EC" id="2.4.1.129" evidence="7"/>
<feature type="transmembrane region" description="Helical" evidence="6">
    <location>
        <begin position="78"/>
        <end position="101"/>
    </location>
</feature>
<accession>A0A644T5V7</accession>
<dbReference type="PANTHER" id="PTHR30474:SF1">
    <property type="entry name" value="PEPTIDOGLYCAN GLYCOSYLTRANSFERASE MRDB"/>
    <property type="match status" value="1"/>
</dbReference>
<name>A0A644T5V7_9ZZZZ</name>
<evidence type="ECO:0000256" key="1">
    <source>
        <dbReference type="ARBA" id="ARBA00004141"/>
    </source>
</evidence>
<keyword evidence="5 6" id="KW-0472">Membrane</keyword>